<sequence length="230" mass="25341">MESEALMPIAIIGMSCRLPGDVSSPGDFWKLLTKGRSAWSKIPRDRFNQEAYNHPNPEKKGTINSQGGYFLSQNLEMFDPGFFDMTRKEAETMDPTQRLLLECSYEALENAGIPKESISGRKIGVFIGGPDNEHRMGNLRDLDDSPMFDPTGSQGAFLAGRISYFFNLSGPAFTVDTACSSSMHALHMAVQSIRLGESEQAIVGASHLITQPDVWVSMAKLSPDTQEVKE</sequence>
<dbReference type="SMART" id="SM00825">
    <property type="entry name" value="PKS_KS"/>
    <property type="match status" value="1"/>
</dbReference>
<evidence type="ECO:0000259" key="4">
    <source>
        <dbReference type="PROSITE" id="PS52004"/>
    </source>
</evidence>
<dbReference type="GO" id="GO:0006633">
    <property type="term" value="P:fatty acid biosynthetic process"/>
    <property type="evidence" value="ECO:0007669"/>
    <property type="project" value="InterPro"/>
</dbReference>
<keyword evidence="2" id="KW-0597">Phosphoprotein</keyword>
<dbReference type="CDD" id="cd00833">
    <property type="entry name" value="PKS"/>
    <property type="match status" value="1"/>
</dbReference>
<dbReference type="SUPFAM" id="SSF53901">
    <property type="entry name" value="Thiolase-like"/>
    <property type="match status" value="1"/>
</dbReference>
<dbReference type="Gene3D" id="3.40.47.10">
    <property type="match status" value="1"/>
</dbReference>
<protein>
    <recommendedName>
        <fullName evidence="4">Ketosynthase family 3 (KS3) domain-containing protein</fullName>
    </recommendedName>
</protein>
<dbReference type="PROSITE" id="PS52004">
    <property type="entry name" value="KS3_2"/>
    <property type="match status" value="1"/>
</dbReference>
<dbReference type="AlphaFoldDB" id="A0AAX6MDW0"/>
<accession>A0AAX6MDW0</accession>
<name>A0AAX6MDW0_9PEZI</name>
<dbReference type="GO" id="GO:0004312">
    <property type="term" value="F:fatty acid synthase activity"/>
    <property type="evidence" value="ECO:0007669"/>
    <property type="project" value="TreeGrafter"/>
</dbReference>
<gene>
    <name evidence="5" type="ORF">Daesc_007368</name>
</gene>
<dbReference type="GO" id="GO:0044550">
    <property type="term" value="P:secondary metabolite biosynthetic process"/>
    <property type="evidence" value="ECO:0007669"/>
    <property type="project" value="TreeGrafter"/>
</dbReference>
<dbReference type="InterPro" id="IPR050091">
    <property type="entry name" value="PKS_NRPS_Biosynth_Enz"/>
</dbReference>
<dbReference type="PANTHER" id="PTHR43775:SF13">
    <property type="entry name" value="POLYKETIDE SYNTHASE 1"/>
    <property type="match status" value="1"/>
</dbReference>
<evidence type="ECO:0000313" key="5">
    <source>
        <dbReference type="EMBL" id="KAK6950840.1"/>
    </source>
</evidence>
<keyword evidence="1" id="KW-0596">Phosphopantetheine</keyword>
<comment type="caution">
    <text evidence="5">The sequence shown here is derived from an EMBL/GenBank/DDBJ whole genome shotgun (WGS) entry which is preliminary data.</text>
</comment>
<dbReference type="InterPro" id="IPR020841">
    <property type="entry name" value="PKS_Beta-ketoAc_synthase_dom"/>
</dbReference>
<feature type="domain" description="Ketosynthase family 3 (KS3)" evidence="4">
    <location>
        <begin position="6"/>
        <end position="230"/>
    </location>
</feature>
<evidence type="ECO:0000256" key="2">
    <source>
        <dbReference type="ARBA" id="ARBA00022553"/>
    </source>
</evidence>
<keyword evidence="6" id="KW-1185">Reference proteome</keyword>
<dbReference type="PANTHER" id="PTHR43775">
    <property type="entry name" value="FATTY ACID SYNTHASE"/>
    <property type="match status" value="1"/>
</dbReference>
<dbReference type="PROSITE" id="PS00606">
    <property type="entry name" value="KS3_1"/>
    <property type="match status" value="1"/>
</dbReference>
<dbReference type="EMBL" id="JBANMG010000007">
    <property type="protein sequence ID" value="KAK6950840.1"/>
    <property type="molecule type" value="Genomic_DNA"/>
</dbReference>
<organism evidence="5 6">
    <name type="scientific">Daldinia eschscholtzii</name>
    <dbReference type="NCBI Taxonomy" id="292717"/>
    <lineage>
        <taxon>Eukaryota</taxon>
        <taxon>Fungi</taxon>
        <taxon>Dikarya</taxon>
        <taxon>Ascomycota</taxon>
        <taxon>Pezizomycotina</taxon>
        <taxon>Sordariomycetes</taxon>
        <taxon>Xylariomycetidae</taxon>
        <taxon>Xylariales</taxon>
        <taxon>Hypoxylaceae</taxon>
        <taxon>Daldinia</taxon>
    </lineage>
</organism>
<dbReference type="InterPro" id="IPR014030">
    <property type="entry name" value="Ketoacyl_synth_N"/>
</dbReference>
<keyword evidence="3" id="KW-0808">Transferase</keyword>
<proteinExistence type="predicted"/>
<dbReference type="InterPro" id="IPR018201">
    <property type="entry name" value="Ketoacyl_synth_AS"/>
</dbReference>
<evidence type="ECO:0000256" key="1">
    <source>
        <dbReference type="ARBA" id="ARBA00022450"/>
    </source>
</evidence>
<evidence type="ECO:0000313" key="6">
    <source>
        <dbReference type="Proteomes" id="UP001369815"/>
    </source>
</evidence>
<dbReference type="InterPro" id="IPR016039">
    <property type="entry name" value="Thiolase-like"/>
</dbReference>
<dbReference type="Pfam" id="PF00109">
    <property type="entry name" value="ketoacyl-synt"/>
    <property type="match status" value="1"/>
</dbReference>
<dbReference type="Proteomes" id="UP001369815">
    <property type="component" value="Unassembled WGS sequence"/>
</dbReference>
<evidence type="ECO:0000256" key="3">
    <source>
        <dbReference type="ARBA" id="ARBA00022679"/>
    </source>
</evidence>
<reference evidence="5 6" key="1">
    <citation type="journal article" date="2024" name="Front Chem Biol">
        <title>Unveiling the potential of Daldinia eschscholtzii MFLUCC 19-0629 through bioactivity and bioinformatics studies for enhanced sustainable agriculture production.</title>
        <authorList>
            <person name="Brooks S."/>
            <person name="Weaver J.A."/>
            <person name="Klomchit A."/>
            <person name="Alharthi S.A."/>
            <person name="Onlamun T."/>
            <person name="Nurani R."/>
            <person name="Vong T.K."/>
            <person name="Alberti F."/>
            <person name="Greco C."/>
        </authorList>
    </citation>
    <scope>NUCLEOTIDE SEQUENCE [LARGE SCALE GENOMIC DNA]</scope>
    <source>
        <strain evidence="5">MFLUCC 19-0629</strain>
    </source>
</reference>
<dbReference type="GO" id="GO:0004315">
    <property type="term" value="F:3-oxoacyl-[acyl-carrier-protein] synthase activity"/>
    <property type="evidence" value="ECO:0007669"/>
    <property type="project" value="InterPro"/>
</dbReference>